<evidence type="ECO:0000313" key="2">
    <source>
        <dbReference type="Proteomes" id="UP000188354"/>
    </source>
</evidence>
<name>A0A1J7HKJ8_LUPAN</name>
<evidence type="ECO:0000313" key="1">
    <source>
        <dbReference type="EMBL" id="OIW13399.1"/>
    </source>
</evidence>
<reference evidence="1 2" key="1">
    <citation type="journal article" date="2017" name="Plant Biotechnol. J.">
        <title>A comprehensive draft genome sequence for lupin (Lupinus angustifolius), an emerging health food: insights into plant-microbe interactions and legume evolution.</title>
        <authorList>
            <person name="Hane J.K."/>
            <person name="Ming Y."/>
            <person name="Kamphuis L.G."/>
            <person name="Nelson M.N."/>
            <person name="Garg G."/>
            <person name="Atkins C.A."/>
            <person name="Bayer P.E."/>
            <person name="Bravo A."/>
            <person name="Bringans S."/>
            <person name="Cannon S."/>
            <person name="Edwards D."/>
            <person name="Foley R."/>
            <person name="Gao L.L."/>
            <person name="Harrison M.J."/>
            <person name="Huang W."/>
            <person name="Hurgobin B."/>
            <person name="Li S."/>
            <person name="Liu C.W."/>
            <person name="McGrath A."/>
            <person name="Morahan G."/>
            <person name="Murray J."/>
            <person name="Weller J."/>
            <person name="Jian J."/>
            <person name="Singh K.B."/>
        </authorList>
    </citation>
    <scope>NUCLEOTIDE SEQUENCE [LARGE SCALE GENOMIC DNA]</scope>
    <source>
        <strain evidence="2">cv. Tanjil</strain>
        <tissue evidence="1">Whole plant</tissue>
    </source>
</reference>
<keyword evidence="2" id="KW-1185">Reference proteome</keyword>
<dbReference type="AlphaFoldDB" id="A0A1J7HKJ8"/>
<dbReference type="Gramene" id="OIW13399">
    <property type="protein sequence ID" value="OIW13399"/>
    <property type="gene ID" value="TanjilG_20294"/>
</dbReference>
<gene>
    <name evidence="1" type="ORF">TanjilG_20294</name>
</gene>
<proteinExistence type="predicted"/>
<dbReference type="Proteomes" id="UP000188354">
    <property type="component" value="Chromosome LG04"/>
</dbReference>
<accession>A0A1J7HKJ8</accession>
<protein>
    <submittedName>
        <fullName evidence="1">Uncharacterized protein</fullName>
    </submittedName>
</protein>
<sequence length="63" mass="6923">MKEDKILEDTPLMIQSAIALEMAATMSMESSSYIELMSLALFIGRPETCADGQMLESSNVVHI</sequence>
<organism evidence="1 2">
    <name type="scientific">Lupinus angustifolius</name>
    <name type="common">Narrow-leaved blue lupine</name>
    <dbReference type="NCBI Taxonomy" id="3871"/>
    <lineage>
        <taxon>Eukaryota</taxon>
        <taxon>Viridiplantae</taxon>
        <taxon>Streptophyta</taxon>
        <taxon>Embryophyta</taxon>
        <taxon>Tracheophyta</taxon>
        <taxon>Spermatophyta</taxon>
        <taxon>Magnoliopsida</taxon>
        <taxon>eudicotyledons</taxon>
        <taxon>Gunneridae</taxon>
        <taxon>Pentapetalae</taxon>
        <taxon>rosids</taxon>
        <taxon>fabids</taxon>
        <taxon>Fabales</taxon>
        <taxon>Fabaceae</taxon>
        <taxon>Papilionoideae</taxon>
        <taxon>50 kb inversion clade</taxon>
        <taxon>genistoids sensu lato</taxon>
        <taxon>core genistoids</taxon>
        <taxon>Genisteae</taxon>
        <taxon>Lupinus</taxon>
    </lineage>
</organism>
<dbReference type="EMBL" id="CM007364">
    <property type="protein sequence ID" value="OIW13399.1"/>
    <property type="molecule type" value="Genomic_DNA"/>
</dbReference>